<dbReference type="Gene3D" id="3.30.70.120">
    <property type="match status" value="1"/>
</dbReference>
<organism evidence="1 2">
    <name type="scientific">Wenzhouxiangella marina</name>
    <dbReference type="NCBI Taxonomy" id="1579979"/>
    <lineage>
        <taxon>Bacteria</taxon>
        <taxon>Pseudomonadati</taxon>
        <taxon>Pseudomonadota</taxon>
        <taxon>Gammaproteobacteria</taxon>
        <taxon>Chromatiales</taxon>
        <taxon>Wenzhouxiangellaceae</taxon>
        <taxon>Wenzhouxiangella</taxon>
    </lineage>
</organism>
<dbReference type="InterPro" id="IPR011322">
    <property type="entry name" value="N-reg_PII-like_a/b"/>
</dbReference>
<dbReference type="OrthoDB" id="330665at2"/>
<dbReference type="Pfam" id="PF00543">
    <property type="entry name" value="P-II"/>
    <property type="match status" value="1"/>
</dbReference>
<dbReference type="Proteomes" id="UP000066624">
    <property type="component" value="Chromosome"/>
</dbReference>
<gene>
    <name evidence="1" type="ORF">WM2015_937</name>
</gene>
<name>A0A0K0XUF6_9GAMM</name>
<dbReference type="STRING" id="1579979.WM2015_937"/>
<evidence type="ECO:0000313" key="2">
    <source>
        <dbReference type="Proteomes" id="UP000066624"/>
    </source>
</evidence>
<dbReference type="SUPFAM" id="SSF54913">
    <property type="entry name" value="GlnB-like"/>
    <property type="match status" value="1"/>
</dbReference>
<protein>
    <submittedName>
        <fullName evidence="1">Nitrogen regulatory protein P-II</fullName>
    </submittedName>
</protein>
<dbReference type="RefSeq" id="WP_049724959.1">
    <property type="nucleotide sequence ID" value="NZ_CP012154.1"/>
</dbReference>
<sequence length="109" mass="12245">MSPESKPQIKLLTVITETALEHPLQRDLRTLGAKGYTISDARGKGSRGQRDADWEASGNIRLEVVGDEATVRRIAEHLQQRYYDNYAMIIWLSDVEVLRPGKFSTPSSS</sequence>
<dbReference type="GO" id="GO:0006808">
    <property type="term" value="P:regulation of nitrogen utilization"/>
    <property type="evidence" value="ECO:0007669"/>
    <property type="project" value="InterPro"/>
</dbReference>
<dbReference type="InterPro" id="IPR002187">
    <property type="entry name" value="N-reg_PII"/>
</dbReference>
<dbReference type="KEGG" id="wma:WM2015_937"/>
<proteinExistence type="predicted"/>
<dbReference type="AlphaFoldDB" id="A0A0K0XUF6"/>
<dbReference type="InterPro" id="IPR015867">
    <property type="entry name" value="N-reg_PII/ATP_PRibTrfase_C"/>
</dbReference>
<reference evidence="1 2" key="1">
    <citation type="submission" date="2015-07" db="EMBL/GenBank/DDBJ databases">
        <authorList>
            <person name="Noorani M."/>
        </authorList>
    </citation>
    <scope>NUCLEOTIDE SEQUENCE [LARGE SCALE GENOMIC DNA]</scope>
    <source>
        <strain evidence="1 2">KCTC 42284</strain>
    </source>
</reference>
<dbReference type="EMBL" id="CP012154">
    <property type="protein sequence ID" value="AKS41318.1"/>
    <property type="molecule type" value="Genomic_DNA"/>
</dbReference>
<accession>A0A0K0XUF6</accession>
<evidence type="ECO:0000313" key="1">
    <source>
        <dbReference type="EMBL" id="AKS41318.1"/>
    </source>
</evidence>
<dbReference type="GO" id="GO:0030234">
    <property type="term" value="F:enzyme regulator activity"/>
    <property type="evidence" value="ECO:0007669"/>
    <property type="project" value="InterPro"/>
</dbReference>
<keyword evidence="2" id="KW-1185">Reference proteome</keyword>